<dbReference type="PANTHER" id="PTHR13371">
    <property type="entry name" value="GLYCINE-, GLUTAMATE-, THIENYLCYCLOHEXYLPIPERIDINE-BINDING PROTEIN"/>
    <property type="match status" value="1"/>
</dbReference>
<evidence type="ECO:0000313" key="2">
    <source>
        <dbReference type="EMBL" id="KAA6376410.1"/>
    </source>
</evidence>
<dbReference type="Pfam" id="PF21038">
    <property type="entry name" value="CEP104_N"/>
    <property type="match status" value="1"/>
</dbReference>
<dbReference type="SUPFAM" id="SSF49785">
    <property type="entry name" value="Galactose-binding domain-like"/>
    <property type="match status" value="1"/>
</dbReference>
<evidence type="ECO:0000259" key="1">
    <source>
        <dbReference type="Pfam" id="PF21038"/>
    </source>
</evidence>
<name>A0A5J4V1Z1_9EUKA</name>
<dbReference type="InterPro" id="IPR052607">
    <property type="entry name" value="CEP104-like"/>
</dbReference>
<dbReference type="InterPro" id="IPR048739">
    <property type="entry name" value="CEP104_N"/>
</dbReference>
<evidence type="ECO:0000313" key="3">
    <source>
        <dbReference type="Proteomes" id="UP000324800"/>
    </source>
</evidence>
<reference evidence="2 3" key="1">
    <citation type="submission" date="2019-03" db="EMBL/GenBank/DDBJ databases">
        <title>Single cell metagenomics reveals metabolic interactions within the superorganism composed of flagellate Streblomastix strix and complex community of Bacteroidetes bacteria on its surface.</title>
        <authorList>
            <person name="Treitli S.C."/>
            <person name="Kolisko M."/>
            <person name="Husnik F."/>
            <person name="Keeling P."/>
            <person name="Hampl V."/>
        </authorList>
    </citation>
    <scope>NUCLEOTIDE SEQUENCE [LARGE SCALE GENOMIC DNA]</scope>
    <source>
        <strain evidence="2">ST1C</strain>
    </source>
</reference>
<accession>A0A5J4V1Z1</accession>
<dbReference type="InterPro" id="IPR008979">
    <property type="entry name" value="Galactose-bd-like_sf"/>
</dbReference>
<dbReference type="EMBL" id="SNRW01010545">
    <property type="protein sequence ID" value="KAA6376410.1"/>
    <property type="molecule type" value="Genomic_DNA"/>
</dbReference>
<protein>
    <recommendedName>
        <fullName evidence="1">Centrosomal protein CEP104 N-terminal domain-containing protein</fullName>
    </recommendedName>
</protein>
<dbReference type="PANTHER" id="PTHR13371:SF0">
    <property type="entry name" value="CENTROSOMAL PROTEIN OF 104 KDA"/>
    <property type="match status" value="1"/>
</dbReference>
<sequence length="69" mass="8101">MEAFPFRIAFCESEMKTRPCSNLVDNQTEKYGWQTQPFSHFPVSIVLEFSEMRNIQKISIISHEFKIAS</sequence>
<proteinExistence type="predicted"/>
<dbReference type="AlphaFoldDB" id="A0A5J4V1Z1"/>
<feature type="domain" description="Centrosomal protein CEP104 N-terminal" evidence="1">
    <location>
        <begin position="32"/>
        <end position="69"/>
    </location>
</feature>
<organism evidence="2 3">
    <name type="scientific">Streblomastix strix</name>
    <dbReference type="NCBI Taxonomy" id="222440"/>
    <lineage>
        <taxon>Eukaryota</taxon>
        <taxon>Metamonada</taxon>
        <taxon>Preaxostyla</taxon>
        <taxon>Oxymonadida</taxon>
        <taxon>Streblomastigidae</taxon>
        <taxon>Streblomastix</taxon>
    </lineage>
</organism>
<comment type="caution">
    <text evidence="2">The sequence shown here is derived from an EMBL/GenBank/DDBJ whole genome shotgun (WGS) entry which is preliminary data.</text>
</comment>
<dbReference type="GO" id="GO:0005929">
    <property type="term" value="C:cilium"/>
    <property type="evidence" value="ECO:0007669"/>
    <property type="project" value="TreeGrafter"/>
</dbReference>
<dbReference type="Proteomes" id="UP000324800">
    <property type="component" value="Unassembled WGS sequence"/>
</dbReference>
<gene>
    <name evidence="2" type="ORF">EZS28_028064</name>
</gene>